<organism evidence="5 6">
    <name type="scientific">Lacticaseibacillus mingshuiensis</name>
    <dbReference type="NCBI Taxonomy" id="2799574"/>
    <lineage>
        <taxon>Bacteria</taxon>
        <taxon>Bacillati</taxon>
        <taxon>Bacillota</taxon>
        <taxon>Bacilli</taxon>
        <taxon>Lactobacillales</taxon>
        <taxon>Lactobacillaceae</taxon>
        <taxon>Lacticaseibacillus</taxon>
    </lineage>
</organism>
<accession>A0ABW4CFT9</accession>
<dbReference type="PRINTS" id="PR00035">
    <property type="entry name" value="HTHGNTR"/>
</dbReference>
<feature type="domain" description="HTH gntR-type" evidence="4">
    <location>
        <begin position="1"/>
        <end position="69"/>
    </location>
</feature>
<dbReference type="PROSITE" id="PS50949">
    <property type="entry name" value="HTH_GNTR"/>
    <property type="match status" value="1"/>
</dbReference>
<dbReference type="InterPro" id="IPR000524">
    <property type="entry name" value="Tscrpt_reg_HTH_GntR"/>
</dbReference>
<dbReference type="Proteomes" id="UP001597196">
    <property type="component" value="Unassembled WGS sequence"/>
</dbReference>
<dbReference type="Gene3D" id="3.40.1410.10">
    <property type="entry name" value="Chorismate lyase-like"/>
    <property type="match status" value="1"/>
</dbReference>
<dbReference type="SUPFAM" id="SSF64288">
    <property type="entry name" value="Chorismate lyase-like"/>
    <property type="match status" value="1"/>
</dbReference>
<dbReference type="InterPro" id="IPR050679">
    <property type="entry name" value="Bact_HTH_transcr_reg"/>
</dbReference>
<dbReference type="SMART" id="SM00866">
    <property type="entry name" value="UTRA"/>
    <property type="match status" value="1"/>
</dbReference>
<evidence type="ECO:0000313" key="6">
    <source>
        <dbReference type="Proteomes" id="UP001597196"/>
    </source>
</evidence>
<sequence length="237" mass="26416">MYKYQEIAEKLQALFTDGTYAPGAQLPDQETLAKQFDTTRITIRKAIQSLIIEGVVYTKRGAGTFLRKDYNPNAARQAASIEAPLGTTFTYQDRQVSSLVLGLEARLPAPDEEENLLIDSGTPVYDIRRVRYLDKKVYAYEHTIMPTKIATLTEQVLLGSLYSYLRDVAEIEIAGAHRQVFAIEAGMPDVTAGVAKRIGEPVLVIKQVAYTDSGEPFEYSESHFPFKTSRIVADVTL</sequence>
<evidence type="ECO:0000256" key="2">
    <source>
        <dbReference type="ARBA" id="ARBA00023125"/>
    </source>
</evidence>
<evidence type="ECO:0000259" key="4">
    <source>
        <dbReference type="PROSITE" id="PS50949"/>
    </source>
</evidence>
<dbReference type="InterPro" id="IPR036388">
    <property type="entry name" value="WH-like_DNA-bd_sf"/>
</dbReference>
<gene>
    <name evidence="5" type="ORF">ACFQ4P_05350</name>
</gene>
<dbReference type="EMBL" id="JBHTOC010000006">
    <property type="protein sequence ID" value="MFD1429672.1"/>
    <property type="molecule type" value="Genomic_DNA"/>
</dbReference>
<keyword evidence="6" id="KW-1185">Reference proteome</keyword>
<evidence type="ECO:0000313" key="5">
    <source>
        <dbReference type="EMBL" id="MFD1429672.1"/>
    </source>
</evidence>
<dbReference type="InterPro" id="IPR028978">
    <property type="entry name" value="Chorismate_lyase_/UTRA_dom_sf"/>
</dbReference>
<dbReference type="Pfam" id="PF00392">
    <property type="entry name" value="GntR"/>
    <property type="match status" value="1"/>
</dbReference>
<keyword evidence="1" id="KW-0805">Transcription regulation</keyword>
<dbReference type="Gene3D" id="1.10.10.10">
    <property type="entry name" value="Winged helix-like DNA-binding domain superfamily/Winged helix DNA-binding domain"/>
    <property type="match status" value="1"/>
</dbReference>
<dbReference type="InterPro" id="IPR036390">
    <property type="entry name" value="WH_DNA-bd_sf"/>
</dbReference>
<dbReference type="SUPFAM" id="SSF46785">
    <property type="entry name" value="Winged helix' DNA-binding domain"/>
    <property type="match status" value="1"/>
</dbReference>
<dbReference type="InterPro" id="IPR011663">
    <property type="entry name" value="UTRA"/>
</dbReference>
<evidence type="ECO:0000256" key="1">
    <source>
        <dbReference type="ARBA" id="ARBA00023015"/>
    </source>
</evidence>
<comment type="caution">
    <text evidence="5">The sequence shown here is derived from an EMBL/GenBank/DDBJ whole genome shotgun (WGS) entry which is preliminary data.</text>
</comment>
<keyword evidence="3" id="KW-0804">Transcription</keyword>
<evidence type="ECO:0000256" key="3">
    <source>
        <dbReference type="ARBA" id="ARBA00023163"/>
    </source>
</evidence>
<dbReference type="CDD" id="cd07377">
    <property type="entry name" value="WHTH_GntR"/>
    <property type="match status" value="1"/>
</dbReference>
<dbReference type="PANTHER" id="PTHR44846">
    <property type="entry name" value="MANNOSYL-D-GLYCERATE TRANSPORT/METABOLISM SYSTEM REPRESSOR MNGR-RELATED"/>
    <property type="match status" value="1"/>
</dbReference>
<dbReference type="Pfam" id="PF07702">
    <property type="entry name" value="UTRA"/>
    <property type="match status" value="1"/>
</dbReference>
<dbReference type="RefSeq" id="WP_125696296.1">
    <property type="nucleotide sequence ID" value="NZ_BOLQ01000025.1"/>
</dbReference>
<name>A0ABW4CFT9_9LACO</name>
<keyword evidence="2" id="KW-0238">DNA-binding</keyword>
<dbReference type="PANTHER" id="PTHR44846:SF4">
    <property type="entry name" value="HTH GNTR-TYPE DOMAIN-CONTAINING PROTEIN"/>
    <property type="match status" value="1"/>
</dbReference>
<protein>
    <submittedName>
        <fullName evidence="5">GntR family transcriptional regulator</fullName>
    </submittedName>
</protein>
<reference evidence="6" key="1">
    <citation type="journal article" date="2019" name="Int. J. Syst. Evol. Microbiol.">
        <title>The Global Catalogue of Microorganisms (GCM) 10K type strain sequencing project: providing services to taxonomists for standard genome sequencing and annotation.</title>
        <authorList>
            <consortium name="The Broad Institute Genomics Platform"/>
            <consortium name="The Broad Institute Genome Sequencing Center for Infectious Disease"/>
            <person name="Wu L."/>
            <person name="Ma J."/>
        </authorList>
    </citation>
    <scope>NUCLEOTIDE SEQUENCE [LARGE SCALE GENOMIC DNA]</scope>
    <source>
        <strain evidence="6">CCM 8980</strain>
    </source>
</reference>
<dbReference type="SMART" id="SM00345">
    <property type="entry name" value="HTH_GNTR"/>
    <property type="match status" value="1"/>
</dbReference>
<proteinExistence type="predicted"/>